<proteinExistence type="predicted"/>
<dbReference type="AlphaFoldDB" id="A0A919WJB0"/>
<organism evidence="1 2">
    <name type="scientific">Robertmurraya siralis</name>
    <dbReference type="NCBI Taxonomy" id="77777"/>
    <lineage>
        <taxon>Bacteria</taxon>
        <taxon>Bacillati</taxon>
        <taxon>Bacillota</taxon>
        <taxon>Bacilli</taxon>
        <taxon>Bacillales</taxon>
        <taxon>Bacillaceae</taxon>
        <taxon>Robertmurraya</taxon>
    </lineage>
</organism>
<dbReference type="EMBL" id="BORC01000004">
    <property type="protein sequence ID" value="GIN62747.1"/>
    <property type="molecule type" value="Genomic_DNA"/>
</dbReference>
<gene>
    <name evidence="1" type="ORF">J27TS8_27400</name>
</gene>
<evidence type="ECO:0000313" key="1">
    <source>
        <dbReference type="EMBL" id="GIN62747.1"/>
    </source>
</evidence>
<keyword evidence="2" id="KW-1185">Reference proteome</keyword>
<dbReference type="Proteomes" id="UP000682111">
    <property type="component" value="Unassembled WGS sequence"/>
</dbReference>
<accession>A0A919WJB0</accession>
<reference evidence="1" key="1">
    <citation type="submission" date="2021-03" db="EMBL/GenBank/DDBJ databases">
        <title>Antimicrobial resistance genes in bacteria isolated from Japanese honey, and their potential for conferring macrolide and lincosamide resistance in the American foulbrood pathogen Paenibacillus larvae.</title>
        <authorList>
            <person name="Okamoto M."/>
            <person name="Kumagai M."/>
            <person name="Kanamori H."/>
            <person name="Takamatsu D."/>
        </authorList>
    </citation>
    <scope>NUCLEOTIDE SEQUENCE</scope>
    <source>
        <strain evidence="1">J27TS8</strain>
    </source>
</reference>
<dbReference type="InterPro" id="IPR025072">
    <property type="entry name" value="Fur_reg_FbpA"/>
</dbReference>
<sequence>MEASNQNLKDELILMLLDLGYTKLSDGRQLYELSIRELEKLYIKGDD</sequence>
<dbReference type="RefSeq" id="WP_280526672.1">
    <property type="nucleotide sequence ID" value="NZ_BORC01000004.1"/>
</dbReference>
<dbReference type="Pfam" id="PF13076">
    <property type="entry name" value="Fur_reg_FbpA"/>
    <property type="match status" value="1"/>
</dbReference>
<protein>
    <recommendedName>
        <fullName evidence="3">Fur-regulated basic protein FbpA</fullName>
    </recommendedName>
</protein>
<evidence type="ECO:0008006" key="3">
    <source>
        <dbReference type="Google" id="ProtNLM"/>
    </source>
</evidence>
<comment type="caution">
    <text evidence="1">The sequence shown here is derived from an EMBL/GenBank/DDBJ whole genome shotgun (WGS) entry which is preliminary data.</text>
</comment>
<evidence type="ECO:0000313" key="2">
    <source>
        <dbReference type="Proteomes" id="UP000682111"/>
    </source>
</evidence>
<name>A0A919WJB0_9BACI</name>